<dbReference type="Pfam" id="PF13456">
    <property type="entry name" value="RVT_3"/>
    <property type="match status" value="1"/>
</dbReference>
<organism evidence="2 3">
    <name type="scientific">Gossypium arboreum</name>
    <name type="common">Tree cotton</name>
    <name type="synonym">Gossypium nanking</name>
    <dbReference type="NCBI Taxonomy" id="29729"/>
    <lineage>
        <taxon>Eukaryota</taxon>
        <taxon>Viridiplantae</taxon>
        <taxon>Streptophyta</taxon>
        <taxon>Embryophyta</taxon>
        <taxon>Tracheophyta</taxon>
        <taxon>Spermatophyta</taxon>
        <taxon>Magnoliopsida</taxon>
        <taxon>eudicotyledons</taxon>
        <taxon>Gunneridae</taxon>
        <taxon>Pentapetalae</taxon>
        <taxon>rosids</taxon>
        <taxon>malvids</taxon>
        <taxon>Malvales</taxon>
        <taxon>Malvaceae</taxon>
        <taxon>Malvoideae</taxon>
        <taxon>Gossypium</taxon>
    </lineage>
</organism>
<protein>
    <recommendedName>
        <fullName evidence="1">RNase H type-1 domain-containing protein</fullName>
    </recommendedName>
</protein>
<evidence type="ECO:0000313" key="3">
    <source>
        <dbReference type="Proteomes" id="UP001358586"/>
    </source>
</evidence>
<dbReference type="InterPro" id="IPR036397">
    <property type="entry name" value="RNaseH_sf"/>
</dbReference>
<name>A0ABR0PMP7_GOSAR</name>
<sequence>MLFAAELGWTRILLEGDSLTTIKKLNSVEEDRLLLRPIINNIRVMRQQFENVSYLFVSRMANSAAHILALEGR</sequence>
<keyword evidence="3" id="KW-1185">Reference proteome</keyword>
<accession>A0ABR0PMP7</accession>
<dbReference type="Gene3D" id="3.30.420.10">
    <property type="entry name" value="Ribonuclease H-like superfamily/Ribonuclease H"/>
    <property type="match status" value="1"/>
</dbReference>
<evidence type="ECO:0000259" key="1">
    <source>
        <dbReference type="Pfam" id="PF13456"/>
    </source>
</evidence>
<dbReference type="InterPro" id="IPR002156">
    <property type="entry name" value="RNaseH_domain"/>
</dbReference>
<reference evidence="2 3" key="1">
    <citation type="submission" date="2023-03" db="EMBL/GenBank/DDBJ databases">
        <title>WGS of Gossypium arboreum.</title>
        <authorList>
            <person name="Yu D."/>
        </authorList>
    </citation>
    <scope>NUCLEOTIDE SEQUENCE [LARGE SCALE GENOMIC DNA]</scope>
    <source>
        <tissue evidence="2">Leaf</tissue>
    </source>
</reference>
<comment type="caution">
    <text evidence="2">The sequence shown here is derived from an EMBL/GenBank/DDBJ whole genome shotgun (WGS) entry which is preliminary data.</text>
</comment>
<dbReference type="Proteomes" id="UP001358586">
    <property type="component" value="Chromosome 6"/>
</dbReference>
<proteinExistence type="predicted"/>
<gene>
    <name evidence="2" type="ORF">PVK06_020396</name>
</gene>
<dbReference type="CDD" id="cd06222">
    <property type="entry name" value="RNase_H_like"/>
    <property type="match status" value="1"/>
</dbReference>
<dbReference type="InterPro" id="IPR044730">
    <property type="entry name" value="RNase_H-like_dom_plant"/>
</dbReference>
<dbReference type="EMBL" id="JARKNE010000006">
    <property type="protein sequence ID" value="KAK5825551.1"/>
    <property type="molecule type" value="Genomic_DNA"/>
</dbReference>
<evidence type="ECO:0000313" key="2">
    <source>
        <dbReference type="EMBL" id="KAK5825551.1"/>
    </source>
</evidence>
<feature type="domain" description="RNase H type-1" evidence="1">
    <location>
        <begin position="3"/>
        <end position="69"/>
    </location>
</feature>